<keyword evidence="3" id="KW-0539">Nucleus</keyword>
<dbReference type="GO" id="GO:0003682">
    <property type="term" value="F:chromatin binding"/>
    <property type="evidence" value="ECO:0007669"/>
    <property type="project" value="TreeGrafter"/>
</dbReference>
<comment type="similarity">
    <text evidence="2">Belongs to the PAF1 family.</text>
</comment>
<proteinExistence type="inferred from homology"/>
<dbReference type="AlphaFoldDB" id="A0A8H3EQV5"/>
<evidence type="ECO:0000313" key="5">
    <source>
        <dbReference type="EMBL" id="CAF9907281.1"/>
    </source>
</evidence>
<evidence type="ECO:0000256" key="2">
    <source>
        <dbReference type="ARBA" id="ARBA00007560"/>
    </source>
</evidence>
<dbReference type="Proteomes" id="UP000664169">
    <property type="component" value="Unassembled WGS sequence"/>
</dbReference>
<organism evidence="5 6">
    <name type="scientific">Gomphillus americanus</name>
    <dbReference type="NCBI Taxonomy" id="1940652"/>
    <lineage>
        <taxon>Eukaryota</taxon>
        <taxon>Fungi</taxon>
        <taxon>Dikarya</taxon>
        <taxon>Ascomycota</taxon>
        <taxon>Pezizomycotina</taxon>
        <taxon>Lecanoromycetes</taxon>
        <taxon>OSLEUM clade</taxon>
        <taxon>Ostropomycetidae</taxon>
        <taxon>Ostropales</taxon>
        <taxon>Graphidaceae</taxon>
        <taxon>Gomphilloideae</taxon>
        <taxon>Gomphillus</taxon>
    </lineage>
</organism>
<dbReference type="OrthoDB" id="10260285at2759"/>
<dbReference type="InterPro" id="IPR007133">
    <property type="entry name" value="RNA_pol_II-assoc_Paf1"/>
</dbReference>
<dbReference type="GO" id="GO:0000993">
    <property type="term" value="F:RNA polymerase II complex binding"/>
    <property type="evidence" value="ECO:0007669"/>
    <property type="project" value="TreeGrafter"/>
</dbReference>
<evidence type="ECO:0000313" key="6">
    <source>
        <dbReference type="Proteomes" id="UP000664169"/>
    </source>
</evidence>
<feature type="region of interest" description="Disordered" evidence="4">
    <location>
        <begin position="396"/>
        <end position="462"/>
    </location>
</feature>
<accession>A0A8H3EQV5</accession>
<dbReference type="GO" id="GO:0016593">
    <property type="term" value="C:Cdc73/Paf1 complex"/>
    <property type="evidence" value="ECO:0007669"/>
    <property type="project" value="InterPro"/>
</dbReference>
<reference evidence="5" key="1">
    <citation type="submission" date="2021-03" db="EMBL/GenBank/DDBJ databases">
        <authorList>
            <person name="Tagirdzhanova G."/>
        </authorList>
    </citation>
    <scope>NUCLEOTIDE SEQUENCE</scope>
</reference>
<keyword evidence="6" id="KW-1185">Reference proteome</keyword>
<sequence length="462" mass="51751">MSSGGAKVVHQDYIVKQRYQNTLPPPPGAPKLLKIPFNPMDTYLSPFYLERMRRAEPINIEADAFLGMPIDLVGMPGVFEGDEKAIQAPLHPPPIHPRDKLLLRPLKALGKGGSEPSDISFLRRTQYVANDDRAGRGATAATAGFGSHAPLKRRRVDASKEDLNYILRATMKGFDIANAGSAPTSENGIRALQPTREELDAWNRPKHPSKPHLKVLDSYPLLPDLGSITNAPDGGFSVITFKGLPTNVKDQYDERLDAAVLRSLIDDLVIQDYHARMRAHSSNPSVIPRPQAPSINFELFLPQDPESTNLLKRKRDIHNRNTRELSDDENVIKLKHIRNYESGLQTENQDKYQEIGLTLHDPLPEEEQNPARPQKGAYFYPITGKVYVKPRRMLRGGAEEDQQEAHELDLTFKHPDPEELERRETIKATWEGRRGVDEQMTTTANGGEPGHADDDAEGDDDE</sequence>
<comment type="caution">
    <text evidence="5">The sequence shown here is derived from an EMBL/GenBank/DDBJ whole genome shotgun (WGS) entry which is preliminary data.</text>
</comment>
<gene>
    <name evidence="5" type="ORF">GOMPHAMPRED_005068</name>
</gene>
<dbReference type="EMBL" id="CAJPDQ010000003">
    <property type="protein sequence ID" value="CAF9907281.1"/>
    <property type="molecule type" value="Genomic_DNA"/>
</dbReference>
<name>A0A8H3EQV5_9LECA</name>
<protein>
    <recommendedName>
        <fullName evidence="7">Paf1-domain-containing protein</fullName>
    </recommendedName>
</protein>
<dbReference type="PANTHER" id="PTHR23188">
    <property type="entry name" value="RNA POLYMERASE II-ASSOCIATED FACTOR 1 HOMOLOG"/>
    <property type="match status" value="1"/>
</dbReference>
<evidence type="ECO:0000256" key="3">
    <source>
        <dbReference type="ARBA" id="ARBA00023242"/>
    </source>
</evidence>
<dbReference type="Pfam" id="PF03985">
    <property type="entry name" value="Paf1"/>
    <property type="match status" value="1"/>
</dbReference>
<comment type="subcellular location">
    <subcellularLocation>
        <location evidence="1">Nucleus</location>
    </subcellularLocation>
</comment>
<evidence type="ECO:0008006" key="7">
    <source>
        <dbReference type="Google" id="ProtNLM"/>
    </source>
</evidence>
<feature type="compositionally biased region" description="Basic and acidic residues" evidence="4">
    <location>
        <begin position="403"/>
        <end position="437"/>
    </location>
</feature>
<evidence type="ECO:0000256" key="4">
    <source>
        <dbReference type="SAM" id="MobiDB-lite"/>
    </source>
</evidence>
<dbReference type="GO" id="GO:0006368">
    <property type="term" value="P:transcription elongation by RNA polymerase II"/>
    <property type="evidence" value="ECO:0007669"/>
    <property type="project" value="InterPro"/>
</dbReference>
<evidence type="ECO:0000256" key="1">
    <source>
        <dbReference type="ARBA" id="ARBA00004123"/>
    </source>
</evidence>
<dbReference type="PANTHER" id="PTHR23188:SF12">
    <property type="entry name" value="RNA POLYMERASE II-ASSOCIATED FACTOR 1 HOMOLOG"/>
    <property type="match status" value="1"/>
</dbReference>